<proteinExistence type="predicted"/>
<evidence type="ECO:0000313" key="3">
    <source>
        <dbReference type="Proteomes" id="UP001056336"/>
    </source>
</evidence>
<reference evidence="2" key="1">
    <citation type="journal article" date="2018" name="Int. J. Syst. Evol. Microbiol.">
        <title>Jatrophihabitans telluris sp. nov., isolated from sediment soil of lava forest wetlands and the emended description of the genus Jatrophihabitans.</title>
        <authorList>
            <person name="Lee K.C."/>
            <person name="Suh M.K."/>
            <person name="Eom M.K."/>
            <person name="Kim K.K."/>
            <person name="Kim J.S."/>
            <person name="Kim D.S."/>
            <person name="Ko S.H."/>
            <person name="Shin Y.K."/>
            <person name="Lee J.S."/>
        </authorList>
    </citation>
    <scope>NUCLEOTIDE SEQUENCE</scope>
    <source>
        <strain evidence="2">N237</strain>
    </source>
</reference>
<dbReference type="GO" id="GO:0004386">
    <property type="term" value="F:helicase activity"/>
    <property type="evidence" value="ECO:0007669"/>
    <property type="project" value="UniProtKB-KW"/>
</dbReference>
<keyword evidence="2" id="KW-0547">Nucleotide-binding</keyword>
<dbReference type="PROSITE" id="PS52050">
    <property type="entry name" value="WYL"/>
    <property type="match status" value="1"/>
</dbReference>
<evidence type="ECO:0000313" key="2">
    <source>
        <dbReference type="EMBL" id="UQX89114.1"/>
    </source>
</evidence>
<dbReference type="InterPro" id="IPR032830">
    <property type="entry name" value="XPB/Ssl2_N"/>
</dbReference>
<evidence type="ECO:0000259" key="1">
    <source>
        <dbReference type="Pfam" id="PF13625"/>
    </source>
</evidence>
<dbReference type="Proteomes" id="UP001056336">
    <property type="component" value="Chromosome"/>
</dbReference>
<dbReference type="EMBL" id="CP097332">
    <property type="protein sequence ID" value="UQX89114.1"/>
    <property type="molecule type" value="Genomic_DNA"/>
</dbReference>
<accession>A0ABY4R052</accession>
<reference evidence="2" key="2">
    <citation type="submission" date="2022-05" db="EMBL/GenBank/DDBJ databases">
        <authorList>
            <person name="Kim J.-S."/>
            <person name="Lee K."/>
            <person name="Suh M."/>
            <person name="Eom M."/>
            <person name="Kim J.-S."/>
            <person name="Kim D.-S."/>
            <person name="Ko S.-H."/>
            <person name="Shin Y."/>
            <person name="Lee J.-S."/>
        </authorList>
    </citation>
    <scope>NUCLEOTIDE SEQUENCE</scope>
    <source>
        <strain evidence="2">N237</strain>
    </source>
</reference>
<dbReference type="RefSeq" id="WP_249773010.1">
    <property type="nucleotide sequence ID" value="NZ_CP097332.1"/>
</dbReference>
<keyword evidence="2" id="KW-0067">ATP-binding</keyword>
<gene>
    <name evidence="2" type="ORF">M6D93_03705</name>
</gene>
<organism evidence="2 3">
    <name type="scientific">Jatrophihabitans telluris</name>
    <dbReference type="NCBI Taxonomy" id="2038343"/>
    <lineage>
        <taxon>Bacteria</taxon>
        <taxon>Bacillati</taxon>
        <taxon>Actinomycetota</taxon>
        <taxon>Actinomycetes</taxon>
        <taxon>Jatrophihabitantales</taxon>
        <taxon>Jatrophihabitantaceae</taxon>
        <taxon>Jatrophihabitans</taxon>
    </lineage>
</organism>
<name>A0ABY4R052_9ACTN</name>
<sequence length="778" mass="82599">MLALLRRRPDLALPAPVDLATLSSRASVRSSVARALDSLDAFTLRVLEVSTVVEPPVTVAAVAAWFPAEHAPAVARALDRLREWLLVWGSADLHAVGSVREVIGHYPAGLGRSARDLYAAVNDLALIPLARRLGLEPASQPTSGQQITEAVLGNLDVLLEGCDGPQRDILNRLADGPPIGALRGATLQRSPAEAPSPARALLERGLLVPIDRDTVELPREVGLRIRAVAAGEVDPEPSQIATSDRGPSVIDSGGATEVLEIVRLVELLLQTMSDEPAGQLRAGGVGVRDLRRLARSLDIPESQLALLLEVSFEAGLFAATHAIEPSYLPTTEFDQWRNRTTAQRWVVLASAWLAMTRMPSLVGERDERDKTIAALSADVERHSAAGLRLQIMGILAQVPPGLAPLSEPEVLDRLAWQSPRRASTNRVLAAAMLGEATLLGITGYGALTGYSRALLDGAESGAAFAEANATALLAAALPDTVDEFLLQPDLTAVVPGPPTADLQRELGLVADLESTGGASVYRIGPASLRRALDAGRSGSDVTRFFTDNSRTPVPQALQYLINDVATQHGRLRAGTATSYLRCDDEAMLDRVLAQPGLDALGLQRIAPTVIISPAGISLVLERLRAAGFAPAAESADGAIVNLSADAPRVPARPTSRLARVRATSVPESQLLEVVSRLRASEKLAHAITRSTNRVSQEVPGVTSASILELLRAAIRSEQTIALGYVDDAGRPSQRTLMPISLGGGVVRGHEPDNSRLLSYPLQRITTVSLLEEPEELSD</sequence>
<dbReference type="Pfam" id="PF13625">
    <property type="entry name" value="Helicase_C_3"/>
    <property type="match status" value="1"/>
</dbReference>
<keyword evidence="2" id="KW-0347">Helicase</keyword>
<feature type="domain" description="Helicase XPB/Ssl2 N-terminal" evidence="1">
    <location>
        <begin position="484"/>
        <end position="606"/>
    </location>
</feature>
<keyword evidence="2" id="KW-0378">Hydrolase</keyword>
<keyword evidence="3" id="KW-1185">Reference proteome</keyword>
<protein>
    <submittedName>
        <fullName evidence="2">Helicase-associated domain-containing protein</fullName>
    </submittedName>
</protein>